<dbReference type="GO" id="GO:0051213">
    <property type="term" value="F:dioxygenase activity"/>
    <property type="evidence" value="ECO:0007669"/>
    <property type="project" value="UniProtKB-KW"/>
</dbReference>
<keyword evidence="6" id="KW-0408">Iron</keyword>
<gene>
    <name evidence="8" type="ORF">BST14_05410</name>
</gene>
<comment type="cofactor">
    <cofactor evidence="1">
        <name>Fe(2+)</name>
        <dbReference type="ChEBI" id="CHEBI:29033"/>
    </cofactor>
</comment>
<keyword evidence="3" id="KW-0479">Metal-binding</keyword>
<keyword evidence="5" id="KW-0560">Oxidoreductase</keyword>
<reference evidence="8 9" key="1">
    <citation type="submission" date="2016-12" db="EMBL/GenBank/DDBJ databases">
        <title>The new phylogeny of genus Mycobacterium.</title>
        <authorList>
            <person name="Tortoli E."/>
            <person name="Trovato A."/>
            <person name="Cirillo D.M."/>
        </authorList>
    </citation>
    <scope>NUCLEOTIDE SEQUENCE [LARGE SCALE GENOMIC DNA]</scope>
    <source>
        <strain evidence="8 9">DSM 45069</strain>
    </source>
</reference>
<dbReference type="PANTHER" id="PTHR43779:SF2">
    <property type="entry name" value="ALPHA-KETOGLUTARATE-DEPENDENT XANTHINE DIOXYGENASE XAN1"/>
    <property type="match status" value="1"/>
</dbReference>
<evidence type="ECO:0000256" key="3">
    <source>
        <dbReference type="ARBA" id="ARBA00022723"/>
    </source>
</evidence>
<evidence type="ECO:0000313" key="8">
    <source>
        <dbReference type="EMBL" id="ORA19480.1"/>
    </source>
</evidence>
<dbReference type="Gene3D" id="3.60.130.10">
    <property type="entry name" value="Clavaminate synthase-like"/>
    <property type="match status" value="1"/>
</dbReference>
<keyword evidence="9" id="KW-1185">Reference proteome</keyword>
<keyword evidence="4 8" id="KW-0223">Dioxygenase</keyword>
<evidence type="ECO:0000256" key="1">
    <source>
        <dbReference type="ARBA" id="ARBA00001954"/>
    </source>
</evidence>
<sequence>MASFVEHDGRPATKLRTRDMTPRIATEIRADKQTLLSGGHAGVIRELLEQRGVLVFPQIGLTDEEQVAFTQTLGTIAREVSGEEVYNVTLDPKVSRTADYLKGSLYWHIDGTMSKVPILASLLSSKVAPQGGGDTEFCNTYAAYEDLSDEDKRQIGSLRVMHSAWNTLFYYDPEPGIEVLRRMMAIGDQELPLVWTHRSGRKSLVLGATARHIVDMEFKKSAELLVRLRDWATRPPFVYRHKWSVGDLVIWDNTGTMHRATPYDPNSGRLLHRTKLQGEEPFA</sequence>
<protein>
    <submittedName>
        <fullName evidence="8">Taurine catabolism dioxygenase</fullName>
    </submittedName>
</protein>
<comment type="similarity">
    <text evidence="2">Belongs to the TfdA dioxygenase family.</text>
</comment>
<dbReference type="GO" id="GO:0046872">
    <property type="term" value="F:metal ion binding"/>
    <property type="evidence" value="ECO:0007669"/>
    <property type="project" value="UniProtKB-KW"/>
</dbReference>
<comment type="caution">
    <text evidence="8">The sequence shown here is derived from an EMBL/GenBank/DDBJ whole genome shotgun (WGS) entry which is preliminary data.</text>
</comment>
<evidence type="ECO:0000256" key="2">
    <source>
        <dbReference type="ARBA" id="ARBA00005896"/>
    </source>
</evidence>
<evidence type="ECO:0000256" key="4">
    <source>
        <dbReference type="ARBA" id="ARBA00022964"/>
    </source>
</evidence>
<name>A0A1W9ZNX4_MYCAI</name>
<organism evidence="8 9">
    <name type="scientific">Mycobacterium arosiense ATCC BAA-1401 = DSM 45069</name>
    <dbReference type="NCBI Taxonomy" id="1265311"/>
    <lineage>
        <taxon>Bacteria</taxon>
        <taxon>Bacillati</taxon>
        <taxon>Actinomycetota</taxon>
        <taxon>Actinomycetes</taxon>
        <taxon>Mycobacteriales</taxon>
        <taxon>Mycobacteriaceae</taxon>
        <taxon>Mycobacterium</taxon>
        <taxon>Mycobacterium avium complex (MAC)</taxon>
    </lineage>
</organism>
<dbReference type="InterPro" id="IPR003819">
    <property type="entry name" value="TauD/TfdA-like"/>
</dbReference>
<dbReference type="InterPro" id="IPR051178">
    <property type="entry name" value="TfdA_dioxygenase"/>
</dbReference>
<dbReference type="EMBL" id="MVHG01000007">
    <property type="protein sequence ID" value="ORA19480.1"/>
    <property type="molecule type" value="Genomic_DNA"/>
</dbReference>
<dbReference type="OrthoDB" id="581608at2"/>
<accession>A0A1W9ZNX4</accession>
<evidence type="ECO:0000256" key="5">
    <source>
        <dbReference type="ARBA" id="ARBA00023002"/>
    </source>
</evidence>
<dbReference type="RefSeq" id="WP_083063544.1">
    <property type="nucleotide sequence ID" value="NZ_MVHG01000007.1"/>
</dbReference>
<proteinExistence type="inferred from homology"/>
<dbReference type="InterPro" id="IPR042098">
    <property type="entry name" value="TauD-like_sf"/>
</dbReference>
<dbReference type="PANTHER" id="PTHR43779">
    <property type="entry name" value="DIOXYGENASE RV0097-RELATED"/>
    <property type="match status" value="1"/>
</dbReference>
<feature type="domain" description="TauD/TfdA-like" evidence="7">
    <location>
        <begin position="17"/>
        <end position="274"/>
    </location>
</feature>
<evidence type="ECO:0000313" key="9">
    <source>
        <dbReference type="Proteomes" id="UP000192707"/>
    </source>
</evidence>
<evidence type="ECO:0000256" key="6">
    <source>
        <dbReference type="ARBA" id="ARBA00023004"/>
    </source>
</evidence>
<dbReference type="SUPFAM" id="SSF51197">
    <property type="entry name" value="Clavaminate synthase-like"/>
    <property type="match status" value="1"/>
</dbReference>
<dbReference type="Pfam" id="PF02668">
    <property type="entry name" value="TauD"/>
    <property type="match status" value="1"/>
</dbReference>
<dbReference type="AlphaFoldDB" id="A0A1W9ZNX4"/>
<dbReference type="Proteomes" id="UP000192707">
    <property type="component" value="Unassembled WGS sequence"/>
</dbReference>
<evidence type="ECO:0000259" key="7">
    <source>
        <dbReference type="Pfam" id="PF02668"/>
    </source>
</evidence>